<gene>
    <name evidence="4" type="ORF">CJU94_24040</name>
</gene>
<feature type="domain" description="MmgE/PrpD C-terminal" evidence="3">
    <location>
        <begin position="291"/>
        <end position="438"/>
    </location>
</feature>
<dbReference type="InterPro" id="IPR042188">
    <property type="entry name" value="MmgE/PrpD_sf_2"/>
</dbReference>
<dbReference type="InterPro" id="IPR036148">
    <property type="entry name" value="MmgE/PrpD_sf"/>
</dbReference>
<dbReference type="KEGG" id="parb:CJU94_24040"/>
<sequence length="471" mass="49565">MAAQSDSSSSRTSPIGDAAQVTQQVAQWVADTTWQDVPAAVRHEAKRSLVNYVAVALAGCSDPTLAKAVRTYQRFSAGEGAGVIGRRERFDMLNAAALNAMSANVFDFDDTHIPTIIHPSAPVAAALFAFAESLAEVDPHARPLSGEALLLAFVVGVEVECRIGNAVSPEHYRRGWHITSTCGVFGAAAALAKAQGLSAQQIGWALGNASAQAGGLVETLGTMAKSISVGNAARNGLLSALLAADDFSGPDAPLEGTHGFLRVTAAKPDVEALTRELGREWALLSNTYKPYPCGVVLNPVIDACLDLRRDAHWTVDEVERVELTGHPLLRERTDRPNVRSGRESQVSAQHAVAVVLATGKAGLAQFSDSAVANPSLRAFGARLRFIDDASWPVESAQVAVVLRSGETVSRRIQAARGSLAAPLADVELAAKLRDLAAYGGSGVAPQPLLDALWRFDSETDAAALMRLARAA</sequence>
<evidence type="ECO:0000313" key="5">
    <source>
        <dbReference type="Proteomes" id="UP000215158"/>
    </source>
</evidence>
<dbReference type="EMBL" id="CP022990">
    <property type="protein sequence ID" value="ASW01262.1"/>
    <property type="molecule type" value="Genomic_DNA"/>
</dbReference>
<keyword evidence="5" id="KW-1185">Reference proteome</keyword>
<dbReference type="InterPro" id="IPR045336">
    <property type="entry name" value="MmgE_PrpD_N"/>
</dbReference>
<reference evidence="4 5" key="1">
    <citation type="submission" date="2017-08" db="EMBL/GenBank/DDBJ databases">
        <title>Identification and genetic characteristics of simultaneous BTEX- and naphthalene-degrading Paraburkholderia sp. BN5 isolated from petroleum-contaminated soil.</title>
        <authorList>
            <person name="Lee Y."/>
            <person name="Jeon C.O."/>
        </authorList>
    </citation>
    <scope>NUCLEOTIDE SEQUENCE [LARGE SCALE GENOMIC DNA]</scope>
    <source>
        <strain evidence="4 5">BN5</strain>
    </source>
</reference>
<proteinExistence type="inferred from homology"/>
<dbReference type="OrthoDB" id="9797528at2"/>
<dbReference type="Gene3D" id="1.10.4100.10">
    <property type="entry name" value="2-methylcitrate dehydratase PrpD"/>
    <property type="match status" value="1"/>
</dbReference>
<evidence type="ECO:0000313" key="4">
    <source>
        <dbReference type="EMBL" id="ASW01262.1"/>
    </source>
</evidence>
<dbReference type="GO" id="GO:0016829">
    <property type="term" value="F:lyase activity"/>
    <property type="evidence" value="ECO:0007669"/>
    <property type="project" value="InterPro"/>
</dbReference>
<evidence type="ECO:0000256" key="1">
    <source>
        <dbReference type="ARBA" id="ARBA00006174"/>
    </source>
</evidence>
<dbReference type="Gene3D" id="3.30.1330.120">
    <property type="entry name" value="2-methylcitrate dehydratase PrpD"/>
    <property type="match status" value="1"/>
</dbReference>
<accession>A0A248VRX3</accession>
<dbReference type="PANTHER" id="PTHR16943:SF8">
    <property type="entry name" value="2-METHYLCITRATE DEHYDRATASE"/>
    <property type="match status" value="1"/>
</dbReference>
<evidence type="ECO:0000259" key="2">
    <source>
        <dbReference type="Pfam" id="PF03972"/>
    </source>
</evidence>
<dbReference type="Proteomes" id="UP000215158">
    <property type="component" value="Chromosome 2"/>
</dbReference>
<protein>
    <submittedName>
        <fullName evidence="4">MmgE/PrpD family protein</fullName>
    </submittedName>
</protein>
<dbReference type="PANTHER" id="PTHR16943">
    <property type="entry name" value="2-METHYLCITRATE DEHYDRATASE-RELATED"/>
    <property type="match status" value="1"/>
</dbReference>
<name>A0A248VRX3_9BURK</name>
<dbReference type="RefSeq" id="WP_095421169.1">
    <property type="nucleotide sequence ID" value="NZ_CP022990.1"/>
</dbReference>
<dbReference type="SUPFAM" id="SSF103378">
    <property type="entry name" value="2-methylcitrate dehydratase PrpD"/>
    <property type="match status" value="1"/>
</dbReference>
<dbReference type="AlphaFoldDB" id="A0A248VRX3"/>
<feature type="domain" description="MmgE/PrpD N-terminal" evidence="2">
    <location>
        <begin position="23"/>
        <end position="271"/>
    </location>
</feature>
<dbReference type="InterPro" id="IPR042183">
    <property type="entry name" value="MmgE/PrpD_sf_1"/>
</dbReference>
<organism evidence="4 5">
    <name type="scientific">Paraburkholderia aromaticivorans</name>
    <dbReference type="NCBI Taxonomy" id="2026199"/>
    <lineage>
        <taxon>Bacteria</taxon>
        <taxon>Pseudomonadati</taxon>
        <taxon>Pseudomonadota</taxon>
        <taxon>Betaproteobacteria</taxon>
        <taxon>Burkholderiales</taxon>
        <taxon>Burkholderiaceae</taxon>
        <taxon>Paraburkholderia</taxon>
    </lineage>
</organism>
<dbReference type="InterPro" id="IPR045337">
    <property type="entry name" value="MmgE_PrpD_C"/>
</dbReference>
<comment type="similarity">
    <text evidence="1">Belongs to the PrpD family.</text>
</comment>
<dbReference type="Pfam" id="PF19305">
    <property type="entry name" value="MmgE_PrpD_C"/>
    <property type="match status" value="1"/>
</dbReference>
<dbReference type="Pfam" id="PF03972">
    <property type="entry name" value="MmgE_PrpD_N"/>
    <property type="match status" value="1"/>
</dbReference>
<dbReference type="InterPro" id="IPR005656">
    <property type="entry name" value="MmgE_PrpD"/>
</dbReference>
<evidence type="ECO:0000259" key="3">
    <source>
        <dbReference type="Pfam" id="PF19305"/>
    </source>
</evidence>